<protein>
    <submittedName>
        <fullName evidence="1">10340_t:CDS:1</fullName>
    </submittedName>
</protein>
<dbReference type="EMBL" id="CAJVPT010028102">
    <property type="protein sequence ID" value="CAG8686273.1"/>
    <property type="molecule type" value="Genomic_DNA"/>
</dbReference>
<gene>
    <name evidence="1" type="ORF">ACOLOM_LOCUS9566</name>
</gene>
<evidence type="ECO:0000313" key="1">
    <source>
        <dbReference type="EMBL" id="CAG8686273.1"/>
    </source>
</evidence>
<comment type="caution">
    <text evidence="1">The sequence shown here is derived from an EMBL/GenBank/DDBJ whole genome shotgun (WGS) entry which is preliminary data.</text>
</comment>
<name>A0ACA9P5G5_9GLOM</name>
<keyword evidence="2" id="KW-1185">Reference proteome</keyword>
<proteinExistence type="predicted"/>
<accession>A0ACA9P5G5</accession>
<evidence type="ECO:0000313" key="2">
    <source>
        <dbReference type="Proteomes" id="UP000789525"/>
    </source>
</evidence>
<organism evidence="1 2">
    <name type="scientific">Acaulospora colombiana</name>
    <dbReference type="NCBI Taxonomy" id="27376"/>
    <lineage>
        <taxon>Eukaryota</taxon>
        <taxon>Fungi</taxon>
        <taxon>Fungi incertae sedis</taxon>
        <taxon>Mucoromycota</taxon>
        <taxon>Glomeromycotina</taxon>
        <taxon>Glomeromycetes</taxon>
        <taxon>Diversisporales</taxon>
        <taxon>Acaulosporaceae</taxon>
        <taxon>Acaulospora</taxon>
    </lineage>
</organism>
<reference evidence="1" key="1">
    <citation type="submission" date="2021-06" db="EMBL/GenBank/DDBJ databases">
        <authorList>
            <person name="Kallberg Y."/>
            <person name="Tangrot J."/>
            <person name="Rosling A."/>
        </authorList>
    </citation>
    <scope>NUCLEOTIDE SEQUENCE</scope>
    <source>
        <strain evidence="1">CL356</strain>
    </source>
</reference>
<sequence length="365" mass="40291">MEQFREAPQVINSFLNYLIAHEVCPEYMEDMERALKIIERAKEELPKCKSLAQLAPGKFNKACSLIYGGELCGLFDDPWDGEENVAKLIGISLSEGKGIVEKVFGEGALKLSREKLLTALEVEVLEIESIRENTTKTVDESATVKNISISQNGQTQLDENVTESTSTKDVNISENGQTQHDVKATTESTNTNDVSISESGRTTRLDINITNTEDASVPENGQVQPNDFTTVSTDTKDVSTSEGAQTQMDTSVEDVGISEDGKTQHNVNDATKSTDVKDKSISKTGITQINIDEVTSLRKMIVRPFRNLEIEPFAIHLGPDVANCPMPGMLITADFHCLSNGCWYWDRVTNVYPSYYLAVDSDDED</sequence>
<dbReference type="Proteomes" id="UP000789525">
    <property type="component" value="Unassembled WGS sequence"/>
</dbReference>